<evidence type="ECO:0000313" key="2">
    <source>
        <dbReference type="EMBL" id="MCB5194735.1"/>
    </source>
</evidence>
<accession>A0ABS8BGA6</accession>
<evidence type="ECO:0000259" key="1">
    <source>
        <dbReference type="Pfam" id="PF12281"/>
    </source>
</evidence>
<protein>
    <submittedName>
        <fullName evidence="2">Nucleotidyltransferase domain-containing protein</fullName>
    </submittedName>
</protein>
<evidence type="ECO:0000313" key="3">
    <source>
        <dbReference type="Proteomes" id="UP001198034"/>
    </source>
</evidence>
<dbReference type="Pfam" id="PF12281">
    <property type="entry name" value="NTP_transf_8"/>
    <property type="match status" value="1"/>
</dbReference>
<feature type="domain" description="Nucleotidyltransferase-like" evidence="1">
    <location>
        <begin position="110"/>
        <end position="315"/>
    </location>
</feature>
<dbReference type="EMBL" id="JAJAWG010000001">
    <property type="protein sequence ID" value="MCB5194735.1"/>
    <property type="molecule type" value="Genomic_DNA"/>
</dbReference>
<dbReference type="Proteomes" id="UP001198034">
    <property type="component" value="Unassembled WGS sequence"/>
</dbReference>
<sequence length="318" mass="36494">MFQELNDNQMRQYIDAKAAFMNLAIAKEQAKEVRGGMYWKKVGKHEYLARTNTSNNQKIIGTRTPENEEIYARFMTRKQEIELRAKTLKATVQTHQRMNRALQIGRAPNLVVKLLNILAENNLLPYFTVIGTFALYAYESAAGIRIESEGALQTQDVDMLWHIGKRVQFFIEMNRTQEKTMIALLRKVDPTFQLSPTGSAYSAINDQSFEVEFIRAPSKNGEPHPISFSDASEYADLAPVGIVNMERLMSAKRMETVVVAVSGEMALMPTIPPDVFYKHKYWLAEQKNRDPLKMRRDRNQAAIVECMVSEYLPQYLPE</sequence>
<proteinExistence type="predicted"/>
<dbReference type="InterPro" id="IPR058575">
    <property type="entry name" value="NTP_transf_8_dom"/>
</dbReference>
<reference evidence="2 3" key="1">
    <citation type="submission" date="2021-10" db="EMBL/GenBank/DDBJ databases">
        <authorList>
            <person name="Chen M."/>
        </authorList>
    </citation>
    <scope>NUCLEOTIDE SEQUENCE [LARGE SCALE GENOMIC DNA]</scope>
    <source>
        <strain evidence="2 3">H3-26</strain>
    </source>
</reference>
<gene>
    <name evidence="2" type="ORF">LG219_00340</name>
</gene>
<organism evidence="2 3">
    <name type="scientific">Deefgea salmonis</name>
    <dbReference type="NCBI Taxonomy" id="2875502"/>
    <lineage>
        <taxon>Bacteria</taxon>
        <taxon>Pseudomonadati</taxon>
        <taxon>Pseudomonadota</taxon>
        <taxon>Betaproteobacteria</taxon>
        <taxon>Neisseriales</taxon>
        <taxon>Chitinibacteraceae</taxon>
        <taxon>Deefgea</taxon>
    </lineage>
</organism>
<comment type="caution">
    <text evidence="2">The sequence shown here is derived from an EMBL/GenBank/DDBJ whole genome shotgun (WGS) entry which is preliminary data.</text>
</comment>
<dbReference type="RefSeq" id="WP_226762565.1">
    <property type="nucleotide sequence ID" value="NZ_JAJAWG010000001.1"/>
</dbReference>
<name>A0ABS8BGA6_9NEIS</name>
<keyword evidence="3" id="KW-1185">Reference proteome</keyword>